<keyword evidence="10" id="KW-1185">Reference proteome</keyword>
<dbReference type="OrthoDB" id="1641132at2759"/>
<proteinExistence type="predicted"/>
<evidence type="ECO:0000256" key="3">
    <source>
        <dbReference type="ARBA" id="ARBA00022989"/>
    </source>
</evidence>
<evidence type="ECO:0000256" key="1">
    <source>
        <dbReference type="ARBA" id="ARBA00004370"/>
    </source>
</evidence>
<organism evidence="9 10">
    <name type="scientific">Tripterygium wilfordii</name>
    <name type="common">Thunder God vine</name>
    <dbReference type="NCBI Taxonomy" id="458696"/>
    <lineage>
        <taxon>Eukaryota</taxon>
        <taxon>Viridiplantae</taxon>
        <taxon>Streptophyta</taxon>
        <taxon>Embryophyta</taxon>
        <taxon>Tracheophyta</taxon>
        <taxon>Spermatophyta</taxon>
        <taxon>Magnoliopsida</taxon>
        <taxon>eudicotyledons</taxon>
        <taxon>Gunneridae</taxon>
        <taxon>Pentapetalae</taxon>
        <taxon>rosids</taxon>
        <taxon>fabids</taxon>
        <taxon>Celastrales</taxon>
        <taxon>Celastraceae</taxon>
        <taxon>Tripterygium</taxon>
    </lineage>
</organism>
<dbReference type="SUPFAM" id="SSF58104">
    <property type="entry name" value="Methyl-accepting chemotaxis protein (MCP) signaling domain"/>
    <property type="match status" value="1"/>
</dbReference>
<feature type="transmembrane region" description="Helical" evidence="6">
    <location>
        <begin position="352"/>
        <end position="374"/>
    </location>
</feature>
<evidence type="ECO:0000313" key="9">
    <source>
        <dbReference type="EMBL" id="KAF5744227.1"/>
    </source>
</evidence>
<accession>A0A7J7DCZ7</accession>
<feature type="coiled-coil region" evidence="5">
    <location>
        <begin position="186"/>
        <end position="266"/>
    </location>
</feature>
<name>A0A7J7DCZ7_TRIWF</name>
<feature type="transmembrane region" description="Helical" evidence="6">
    <location>
        <begin position="386"/>
        <end position="406"/>
    </location>
</feature>
<dbReference type="FunCoup" id="A0A7J7DCZ7">
    <property type="interactions" value="108"/>
</dbReference>
<comment type="subcellular location">
    <subcellularLocation>
        <location evidence="1">Membrane</location>
    </subcellularLocation>
</comment>
<evidence type="ECO:0000259" key="8">
    <source>
        <dbReference type="Pfam" id="PF13664"/>
    </source>
</evidence>
<protein>
    <recommendedName>
        <fullName evidence="8">TMEM205-like domain-containing protein</fullName>
    </recommendedName>
</protein>
<keyword evidence="3 6" id="KW-1133">Transmembrane helix</keyword>
<keyword evidence="5" id="KW-0175">Coiled coil</keyword>
<dbReference type="Pfam" id="PF13664">
    <property type="entry name" value="DUF4149"/>
    <property type="match status" value="1"/>
</dbReference>
<keyword evidence="2 6" id="KW-0812">Transmembrane</keyword>
<reference evidence="9 10" key="1">
    <citation type="journal article" date="2020" name="Nat. Commun.">
        <title>Genome of Tripterygium wilfordii and identification of cytochrome P450 involved in triptolide biosynthesis.</title>
        <authorList>
            <person name="Tu L."/>
            <person name="Su P."/>
            <person name="Zhang Z."/>
            <person name="Gao L."/>
            <person name="Wang J."/>
            <person name="Hu T."/>
            <person name="Zhou J."/>
            <person name="Zhang Y."/>
            <person name="Zhao Y."/>
            <person name="Liu Y."/>
            <person name="Song Y."/>
            <person name="Tong Y."/>
            <person name="Lu Y."/>
            <person name="Yang J."/>
            <person name="Xu C."/>
            <person name="Jia M."/>
            <person name="Peters R.J."/>
            <person name="Huang L."/>
            <person name="Gao W."/>
        </authorList>
    </citation>
    <scope>NUCLEOTIDE SEQUENCE [LARGE SCALE GENOMIC DNA]</scope>
    <source>
        <strain evidence="10">cv. XIE 37</strain>
        <tissue evidence="9">Leaf</tissue>
    </source>
</reference>
<keyword evidence="7" id="KW-0732">Signal</keyword>
<keyword evidence="4 6" id="KW-0472">Membrane</keyword>
<dbReference type="InParanoid" id="A0A7J7DCZ7"/>
<feature type="transmembrane region" description="Helical" evidence="6">
    <location>
        <begin position="315"/>
        <end position="340"/>
    </location>
</feature>
<dbReference type="PANTHER" id="PTHR47652">
    <property type="entry name" value="MITOCHONDRIAL IMPORT INNER MEMBRANE TRANSLOCASE SUBUNIT TIM44"/>
    <property type="match status" value="1"/>
</dbReference>
<dbReference type="Proteomes" id="UP000593562">
    <property type="component" value="Unassembled WGS sequence"/>
</dbReference>
<dbReference type="EMBL" id="JAAARO010000008">
    <property type="protein sequence ID" value="KAF5744227.1"/>
    <property type="molecule type" value="Genomic_DNA"/>
</dbReference>
<feature type="chain" id="PRO_5029728836" description="TMEM205-like domain-containing protein" evidence="7">
    <location>
        <begin position="18"/>
        <end position="480"/>
    </location>
</feature>
<feature type="domain" description="TMEM205-like" evidence="8">
    <location>
        <begin position="316"/>
        <end position="418"/>
    </location>
</feature>
<dbReference type="InterPro" id="IPR025423">
    <property type="entry name" value="TMEM205-like"/>
</dbReference>
<dbReference type="AlphaFoldDB" id="A0A7J7DCZ7"/>
<evidence type="ECO:0000256" key="5">
    <source>
        <dbReference type="SAM" id="Coils"/>
    </source>
</evidence>
<evidence type="ECO:0000313" key="10">
    <source>
        <dbReference type="Proteomes" id="UP000593562"/>
    </source>
</evidence>
<evidence type="ECO:0000256" key="4">
    <source>
        <dbReference type="ARBA" id="ARBA00023136"/>
    </source>
</evidence>
<evidence type="ECO:0000256" key="7">
    <source>
        <dbReference type="SAM" id="SignalP"/>
    </source>
</evidence>
<sequence>MMNLLGLFLVVSSLVAAGVLSPNPAEKHKQTEAEVIVVKEGPRVVVVEYGGQEGHLHTKVKISPPEDKDLSHMMDTTKEKIKAGLSMAPKEEKYNIPRELVCDALGKCKHKIADAIAKAKDKVSEAAHEAKDKVQETVCYVASEKKEMAHEAREAVQDVAHEAKECVEDKLGEAKEAGARKAHDIKEGAKELVEKMKERVEDVKGAEQSIDKAKEKVKDVKDIGKTAKEDIKESVEKMKERVEDVKEGAKQSIDKAKEKVKDVKDIGNTAQKDIKGNVTETAKETKQATQHNEADVLRFMYSKEGLDSFMGVVQLLGFSMAYGMCVWVTFVSSYVLAEALPRQQFGVVQSKIYPVYFMAMTYSVGLALLGLLLGQRKKLFSNKVEMLQAYNLLASLLMVLTNAFYLEPRATKVMFTRMKIEKEEGALPENPELEVVRVRIVNLNARLKKLNSYSSFVNILTLMNLTWHLVCLGQRLHETC</sequence>
<gene>
    <name evidence="9" type="ORF">HS088_TW08G00825</name>
</gene>
<dbReference type="GO" id="GO:0016020">
    <property type="term" value="C:membrane"/>
    <property type="evidence" value="ECO:0007669"/>
    <property type="project" value="UniProtKB-SubCell"/>
</dbReference>
<dbReference type="Gene3D" id="1.20.120.20">
    <property type="entry name" value="Apolipoprotein"/>
    <property type="match status" value="1"/>
</dbReference>
<evidence type="ECO:0000256" key="6">
    <source>
        <dbReference type="SAM" id="Phobius"/>
    </source>
</evidence>
<dbReference type="PANTHER" id="PTHR47652:SF3">
    <property type="entry name" value="MITOCHONDRIAL IMPORT INNER MEMBRANE TRANSLOCASE SUBUNIT TIM44"/>
    <property type="match status" value="1"/>
</dbReference>
<feature type="signal peptide" evidence="7">
    <location>
        <begin position="1"/>
        <end position="17"/>
    </location>
</feature>
<evidence type="ECO:0000256" key="2">
    <source>
        <dbReference type="ARBA" id="ARBA00022692"/>
    </source>
</evidence>
<comment type="caution">
    <text evidence="9">The sequence shown here is derived from an EMBL/GenBank/DDBJ whole genome shotgun (WGS) entry which is preliminary data.</text>
</comment>